<dbReference type="EMBL" id="CP044399">
    <property type="protein sequence ID" value="QFI38156.1"/>
    <property type="molecule type" value="Genomic_DNA"/>
</dbReference>
<evidence type="ECO:0000313" key="1">
    <source>
        <dbReference type="EMBL" id="QFI38156.1"/>
    </source>
</evidence>
<evidence type="ECO:0000313" key="2">
    <source>
        <dbReference type="Proteomes" id="UP000327424"/>
    </source>
</evidence>
<proteinExistence type="predicted"/>
<dbReference type="AlphaFoldDB" id="A0A5J6WJA8"/>
<dbReference type="KEGG" id="mmaa:FR932_10025"/>
<dbReference type="InterPro" id="IPR025935">
    <property type="entry name" value="AbiH"/>
</dbReference>
<accession>A0A5J6WJA8</accession>
<keyword evidence="2" id="KW-1185">Reference proteome</keyword>
<reference evidence="1 2" key="1">
    <citation type="submission" date="2019-09" db="EMBL/GenBank/DDBJ databases">
        <title>Hybrid Assembly of the complete Genome of the Deep-Sea Bacterium Moritella marina from long Nanopore and Illumina reads.</title>
        <authorList>
            <person name="Magin S."/>
            <person name="Georgoulis A."/>
            <person name="Papadimitriou K."/>
            <person name="Iliakis G."/>
            <person name="Vorgias C.E."/>
        </authorList>
    </citation>
    <scope>NUCLEOTIDE SEQUENCE [LARGE SCALE GENOMIC DNA]</scope>
    <source>
        <strain evidence="1 2">MP-1</strain>
    </source>
</reference>
<dbReference type="Proteomes" id="UP000327424">
    <property type="component" value="Chromosome"/>
</dbReference>
<evidence type="ECO:0008006" key="3">
    <source>
        <dbReference type="Google" id="ProtNLM"/>
    </source>
</evidence>
<dbReference type="Pfam" id="PF14253">
    <property type="entry name" value="AbiH"/>
    <property type="match status" value="1"/>
</dbReference>
<protein>
    <recommendedName>
        <fullName evidence="3">Bacteriophage abortive infection AbiH family protein</fullName>
    </recommendedName>
</protein>
<dbReference type="OrthoDB" id="5903604at2"/>
<name>A0A5J6WJA8_MORMI</name>
<gene>
    <name evidence="1" type="ORF">FR932_10025</name>
</gene>
<sequence>MLCEESVIGCELKIPKLYIIGNGFDLWHGLPTSYDDFYVFAKELLDEMESYYLFDMSHSGPWSDFENSLGFFEWKYFYEAYNHIDVTSESFRPSEAYGLEDELTEQADSHVEAIKESFREWIEEIDASAASQKLKLPREANYLTFNYTSTLQSVYGIHGDKVLHIHGQAESYDELIFGHGETREEEPELDENGDSNRTMFSDAEGAAKYPFYAFQKPVNEVLQNNFAFVDSLNNYLEITVIGHSFNKIDLPYFKRLAERSKNAIWLVSTYEESDAIHHLEQLVKCGVPAGKIRTCTYEELQSEHST</sequence>
<organism evidence="1 2">
    <name type="scientific">Moritella marina ATCC 15381</name>
    <dbReference type="NCBI Taxonomy" id="1202962"/>
    <lineage>
        <taxon>Bacteria</taxon>
        <taxon>Pseudomonadati</taxon>
        <taxon>Pseudomonadota</taxon>
        <taxon>Gammaproteobacteria</taxon>
        <taxon>Alteromonadales</taxon>
        <taxon>Moritellaceae</taxon>
        <taxon>Moritella</taxon>
    </lineage>
</organism>